<dbReference type="EMBL" id="JAAGLQ010000149">
    <property type="protein sequence ID" value="NEA15306.1"/>
    <property type="molecule type" value="Genomic_DNA"/>
</dbReference>
<dbReference type="AlphaFoldDB" id="A0A6N9U0A7"/>
<dbReference type="RefSeq" id="WP_164343142.1">
    <property type="nucleotide sequence ID" value="NZ_JAAGLQ010000149.1"/>
</dbReference>
<evidence type="ECO:0000313" key="2">
    <source>
        <dbReference type="Proteomes" id="UP000471293"/>
    </source>
</evidence>
<gene>
    <name evidence="1" type="ORF">G3I29_07130</name>
</gene>
<protein>
    <submittedName>
        <fullName evidence="1">Uncharacterized protein</fullName>
    </submittedName>
</protein>
<organism evidence="1 2">
    <name type="scientific">Streptomyces halstedii</name>
    <dbReference type="NCBI Taxonomy" id="1944"/>
    <lineage>
        <taxon>Bacteria</taxon>
        <taxon>Bacillati</taxon>
        <taxon>Actinomycetota</taxon>
        <taxon>Actinomycetes</taxon>
        <taxon>Kitasatosporales</taxon>
        <taxon>Streptomycetaceae</taxon>
        <taxon>Streptomyces</taxon>
    </lineage>
</organism>
<accession>A0A6N9U0A7</accession>
<dbReference type="Proteomes" id="UP000471293">
    <property type="component" value="Unassembled WGS sequence"/>
</dbReference>
<sequence length="114" mass="11936">MTRSGPTGDGRDAAPVPLRAGHTHLFRGARLLLPATVSAPKPCALELEFSDGVRTPAELLAPVRPDEPWLLAVGAHRTAAGTALPARSWLVTRVTPGEDGTELRLGEPLPPPAP</sequence>
<evidence type="ECO:0000313" key="1">
    <source>
        <dbReference type="EMBL" id="NEA15306.1"/>
    </source>
</evidence>
<reference evidence="1 2" key="1">
    <citation type="submission" date="2020-01" db="EMBL/GenBank/DDBJ databases">
        <title>Insect and environment-associated Actinomycetes.</title>
        <authorList>
            <person name="Currrie C."/>
            <person name="Chevrette M."/>
            <person name="Carlson C."/>
            <person name="Stubbendieck R."/>
            <person name="Wendt-Pienkowski E."/>
        </authorList>
    </citation>
    <scope>NUCLEOTIDE SEQUENCE [LARGE SCALE GENOMIC DNA]</scope>
    <source>
        <strain evidence="1 2">SID11342</strain>
    </source>
</reference>
<name>A0A6N9U0A7_STRHA</name>
<proteinExistence type="predicted"/>
<comment type="caution">
    <text evidence="1">The sequence shown here is derived from an EMBL/GenBank/DDBJ whole genome shotgun (WGS) entry which is preliminary data.</text>
</comment>